<dbReference type="InterPro" id="IPR019378">
    <property type="entry name" value="GDP-Fuc_O-FucTrfase"/>
</dbReference>
<evidence type="ECO:0000256" key="2">
    <source>
        <dbReference type="ARBA" id="ARBA00004922"/>
    </source>
</evidence>
<keyword evidence="3" id="KW-0808">Transferase</keyword>
<dbReference type="VEuPathDB" id="FungiDB:RhiirFUN_023960"/>
<evidence type="ECO:0000256" key="3">
    <source>
        <dbReference type="ARBA" id="ARBA00022679"/>
    </source>
</evidence>
<dbReference type="GO" id="GO:0005783">
    <property type="term" value="C:endoplasmic reticulum"/>
    <property type="evidence" value="ECO:0007669"/>
    <property type="project" value="UniProtKB-SubCell"/>
</dbReference>
<comment type="pathway">
    <text evidence="2">Protein modification; protein glycosylation.</text>
</comment>
<dbReference type="PANTHER" id="PTHR13398">
    <property type="entry name" value="GDP-FUCOSE PROTEIN O-FUCOSYLTRANSFERASE 2"/>
    <property type="match status" value="1"/>
</dbReference>
<evidence type="ECO:0000256" key="7">
    <source>
        <dbReference type="ARBA" id="ARBA00025803"/>
    </source>
</evidence>
<name>A0A2I1G2D5_9GLOM</name>
<keyword evidence="6" id="KW-0119">Carbohydrate metabolism</keyword>
<organism evidence="9 10">
    <name type="scientific">Rhizophagus irregularis</name>
    <dbReference type="NCBI Taxonomy" id="588596"/>
    <lineage>
        <taxon>Eukaryota</taxon>
        <taxon>Fungi</taxon>
        <taxon>Fungi incertae sedis</taxon>
        <taxon>Mucoromycota</taxon>
        <taxon>Glomeromycotina</taxon>
        <taxon>Glomeromycetes</taxon>
        <taxon>Glomerales</taxon>
        <taxon>Glomeraceae</taxon>
        <taxon>Rhizophagus</taxon>
    </lineage>
</organism>
<gene>
    <name evidence="9" type="ORF">RhiirA4_495929</name>
</gene>
<dbReference type="Proteomes" id="UP000234323">
    <property type="component" value="Unassembled WGS sequence"/>
</dbReference>
<keyword evidence="4" id="KW-0256">Endoplasmic reticulum</keyword>
<evidence type="ECO:0000313" key="10">
    <source>
        <dbReference type="Proteomes" id="UP000234323"/>
    </source>
</evidence>
<comment type="caution">
    <text evidence="9">The sequence shown here is derived from an EMBL/GenBank/DDBJ whole genome shotgun (WGS) entry which is preliminary data.</text>
</comment>
<dbReference type="Gene3D" id="3.40.50.11350">
    <property type="match status" value="1"/>
</dbReference>
<protein>
    <recommendedName>
        <fullName evidence="8">GDP-fucose protein O-fucosyltransferase 2</fullName>
    </recommendedName>
</protein>
<proteinExistence type="inferred from homology"/>
<dbReference type="Pfam" id="PF10250">
    <property type="entry name" value="O-FucT"/>
    <property type="match status" value="1"/>
</dbReference>
<comment type="subcellular location">
    <subcellularLocation>
        <location evidence="1">Endoplasmic reticulum</location>
    </subcellularLocation>
</comment>
<reference evidence="9 10" key="1">
    <citation type="submission" date="2015-10" db="EMBL/GenBank/DDBJ databases">
        <title>Genome analyses suggest a sexual origin of heterokaryosis in a supposedly ancient asexual fungus.</title>
        <authorList>
            <person name="Ropars J."/>
            <person name="Sedzielewska K."/>
            <person name="Noel J."/>
            <person name="Charron P."/>
            <person name="Farinelli L."/>
            <person name="Marton T."/>
            <person name="Kruger M."/>
            <person name="Pelin A."/>
            <person name="Brachmann A."/>
            <person name="Corradi N."/>
        </authorList>
    </citation>
    <scope>NUCLEOTIDE SEQUENCE [LARGE SCALE GENOMIC DNA]</scope>
    <source>
        <strain evidence="9 10">A4</strain>
    </source>
</reference>
<evidence type="ECO:0000256" key="1">
    <source>
        <dbReference type="ARBA" id="ARBA00004240"/>
    </source>
</evidence>
<dbReference type="AlphaFoldDB" id="A0A2I1G2D5"/>
<dbReference type="VEuPathDB" id="FungiDB:FUN_002954"/>
<dbReference type="PANTHER" id="PTHR13398:SF0">
    <property type="entry name" value="GDP-FUCOSE PROTEIN O-FUCOSYLTRANSFERASE 2"/>
    <property type="match status" value="1"/>
</dbReference>
<evidence type="ECO:0000256" key="8">
    <source>
        <dbReference type="ARBA" id="ARBA00026232"/>
    </source>
</evidence>
<evidence type="ECO:0000256" key="5">
    <source>
        <dbReference type="ARBA" id="ARBA00023253"/>
    </source>
</evidence>
<dbReference type="VEuPathDB" id="FungiDB:RhiirA1_413534"/>
<accession>A0A2I1G2D5</accession>
<evidence type="ECO:0000313" key="9">
    <source>
        <dbReference type="EMBL" id="PKY40795.1"/>
    </source>
</evidence>
<sequence>MLRKVVLIVTIAYIIWITSFLVFGTDDTDTKQSLSLEEIAITKFDNEFDNEFNEFDNDSRSKLIEHDEKVNLKYCGEKTCNFMFPYFIPEQETRANLHLRSLTFLAESLNRIMVLPNVGNSRIDCCTKFSFEFYYDLEKMKEMFPRVKFMTQQTFKEWTEELLIKPDTLHTWLIEDGRKDSYSIRDHDYISIEKGVQYGNKLINNLCLDQFNLNISDYIEFHSGKIMIKDFEFKMFNFLTENLKNRKSPVLLIRNRCRKQMFPLIEEPIPFAPHILNQANEIRNKLQPYYCIHWRMEQGIPQKMPNCASELIKMINNLKPKEGINNIYLATDYPISGGKSASSTFYRVEKYHKLAIQMLNSTFDINTWISLNALKEFRNNEYYDSEFNNSGIHGILDKLICIQSDYFISGPRDCCRILSTYTKLIGEARKNLIDSGDTRIRNTITRWKRPSK</sequence>
<dbReference type="InterPro" id="IPR045130">
    <property type="entry name" value="OFUT2-like"/>
</dbReference>
<keyword evidence="5" id="KW-0294">Fucose metabolism</keyword>
<dbReference type="GO" id="GO:0006004">
    <property type="term" value="P:fucose metabolic process"/>
    <property type="evidence" value="ECO:0007669"/>
    <property type="project" value="UniProtKB-KW"/>
</dbReference>
<dbReference type="EMBL" id="LLXI01000116">
    <property type="protein sequence ID" value="PKY40795.1"/>
    <property type="molecule type" value="Genomic_DNA"/>
</dbReference>
<dbReference type="GO" id="GO:0046922">
    <property type="term" value="F:peptide-O-fucosyltransferase activity"/>
    <property type="evidence" value="ECO:0007669"/>
    <property type="project" value="InterPro"/>
</dbReference>
<evidence type="ECO:0000256" key="6">
    <source>
        <dbReference type="ARBA" id="ARBA00023277"/>
    </source>
</evidence>
<evidence type="ECO:0000256" key="4">
    <source>
        <dbReference type="ARBA" id="ARBA00022824"/>
    </source>
</evidence>
<keyword evidence="10" id="KW-1185">Reference proteome</keyword>
<comment type="similarity">
    <text evidence="7">Belongs to the glycosyltransferase 68 family.</text>
</comment>